<feature type="region of interest" description="Disordered" evidence="1">
    <location>
        <begin position="372"/>
        <end position="470"/>
    </location>
</feature>
<name>G0UPX7_TRYCI</name>
<dbReference type="EMBL" id="HE575320">
    <property type="protein sequence ID" value="CCC91438.1"/>
    <property type="molecule type" value="Genomic_DNA"/>
</dbReference>
<feature type="compositionally biased region" description="Polar residues" evidence="1">
    <location>
        <begin position="450"/>
        <end position="467"/>
    </location>
</feature>
<proteinExistence type="predicted"/>
<feature type="region of interest" description="Disordered" evidence="1">
    <location>
        <begin position="312"/>
        <end position="336"/>
    </location>
</feature>
<feature type="compositionally biased region" description="Polar residues" evidence="1">
    <location>
        <begin position="746"/>
        <end position="757"/>
    </location>
</feature>
<protein>
    <submittedName>
        <fullName evidence="2">Uncharacterized protein</fullName>
    </submittedName>
</protein>
<dbReference type="AlphaFoldDB" id="G0UPX7"/>
<sequence>MECVSQSLASYSLLRCIVSAAQFAGGELTFSNVYAELVAMDAAGETTTPLRIQYDELLHFRVVRQQHLMRIELPRKTVLRWAEANGFAVELNSAEKAGNNCGIEQTEDSSVLIQQLYAEDMTHFLERVAPTVAASRRMRSLSRVSMTEPLPLSYCPPSLLSADVTAATPVPSEQSLATTAAGSSHVGDLCSTMPTTQQVDTARDDATAGSKSVSSASLLLSDRGTSPFSSLSNTDAPSSLLPTTGAEVTTYDPVQVEEGNQGTGAVYSEIRRQSQEPRRKKDTPSDSLEERMLSEKSRDIYLHRGAIATRRVSSLATASRGKSDSRDTKGRSPRGTIIVDVESESDASDTAFLIRRAKTKRCNLPSRESISCASQSRMGSEEAAVENTRGATLKRARGGPSRVPLRTRATRLTKAQATATDLAPSNPTASTAQSMKNGRASGSAAAQGKESGTAQYSAANKDASNGKNAEDPVSYNFADIITAPGDADHLPMTPAAKKLLDDLYSALPGRNRRSATKGAGAKSKPRPSRRATKNVMKAPEAVEEKESVAPPSSAVAIAVAGNRSPATEKVNPPLRSIEVLSPVPLPLRAPATSELGTPLLDPRAFYLSREAHRPAIHLSTGELAVNSEARPTKNGHPLRLQSRLPATPAKCVEDVQGVRVRSLPLSSLATLSPRSEYGVGAIPIPSDGGGGSDCEAALENISPSGSAGGQFPGRKTMSPSLLNSKRKNMETRRKDGHGRDLCLASSWPTKLSASHPQTHQRRRRRAKRRSRKLFPITISASDAAVAAAVVSSSAHCNSRKGRWRRVVRQLNSLSLYLAKARSCGEELRSLFLLMLDDGDV</sequence>
<reference evidence="2" key="1">
    <citation type="journal article" date="2012" name="Proc. Natl. Acad. Sci. U.S.A.">
        <title>Antigenic diversity is generated by distinct evolutionary mechanisms in African trypanosome species.</title>
        <authorList>
            <person name="Jackson A.P."/>
            <person name="Berry A."/>
            <person name="Aslett M."/>
            <person name="Allison H.C."/>
            <person name="Burton P."/>
            <person name="Vavrova-Anderson J."/>
            <person name="Brown R."/>
            <person name="Browne H."/>
            <person name="Corton N."/>
            <person name="Hauser H."/>
            <person name="Gamble J."/>
            <person name="Gilderthorp R."/>
            <person name="Marcello L."/>
            <person name="McQuillan J."/>
            <person name="Otto T.D."/>
            <person name="Quail M.A."/>
            <person name="Sanders M.J."/>
            <person name="van Tonder A."/>
            <person name="Ginger M.L."/>
            <person name="Field M.C."/>
            <person name="Barry J.D."/>
            <person name="Hertz-Fowler C."/>
            <person name="Berriman M."/>
        </authorList>
    </citation>
    <scope>NUCLEOTIDE SEQUENCE</scope>
    <source>
        <strain evidence="2">IL3000</strain>
    </source>
</reference>
<feature type="compositionally biased region" description="Basic and acidic residues" evidence="1">
    <location>
        <begin position="321"/>
        <end position="330"/>
    </location>
</feature>
<feature type="region of interest" description="Disordered" evidence="1">
    <location>
        <begin position="704"/>
        <end position="772"/>
    </location>
</feature>
<feature type="compositionally biased region" description="Basic residues" evidence="1">
    <location>
        <begin position="758"/>
        <end position="772"/>
    </location>
</feature>
<feature type="compositionally biased region" description="Basic and acidic residues" evidence="1">
    <location>
        <begin position="269"/>
        <end position="294"/>
    </location>
</feature>
<feature type="compositionally biased region" description="Basic and acidic residues" evidence="1">
    <location>
        <begin position="727"/>
        <end position="740"/>
    </location>
</feature>
<gene>
    <name evidence="2" type="ORF">TCIL3000_7_2480</name>
</gene>
<feature type="region of interest" description="Disordered" evidence="1">
    <location>
        <begin position="508"/>
        <end position="551"/>
    </location>
</feature>
<feature type="compositionally biased region" description="Basic residues" evidence="1">
    <location>
        <begin position="523"/>
        <end position="532"/>
    </location>
</feature>
<feature type="region of interest" description="Disordered" evidence="1">
    <location>
        <begin position="175"/>
        <end position="209"/>
    </location>
</feature>
<organism evidence="2">
    <name type="scientific">Trypanosoma congolense (strain IL3000)</name>
    <dbReference type="NCBI Taxonomy" id="1068625"/>
    <lineage>
        <taxon>Eukaryota</taxon>
        <taxon>Discoba</taxon>
        <taxon>Euglenozoa</taxon>
        <taxon>Kinetoplastea</taxon>
        <taxon>Metakinetoplastina</taxon>
        <taxon>Trypanosomatida</taxon>
        <taxon>Trypanosomatidae</taxon>
        <taxon>Trypanosoma</taxon>
        <taxon>Nannomonas</taxon>
    </lineage>
</organism>
<accession>G0UPX7</accession>
<feature type="compositionally biased region" description="Polar residues" evidence="1">
    <location>
        <begin position="413"/>
        <end position="436"/>
    </location>
</feature>
<feature type="region of interest" description="Disordered" evidence="1">
    <location>
        <begin position="223"/>
        <end position="294"/>
    </location>
</feature>
<evidence type="ECO:0000256" key="1">
    <source>
        <dbReference type="SAM" id="MobiDB-lite"/>
    </source>
</evidence>
<evidence type="ECO:0000313" key="2">
    <source>
        <dbReference type="EMBL" id="CCC91438.1"/>
    </source>
</evidence>
<dbReference type="VEuPathDB" id="TriTrypDB:TcIL3000_7_2480"/>
<feature type="compositionally biased region" description="Polar residues" evidence="1">
    <location>
        <begin position="223"/>
        <end position="242"/>
    </location>
</feature>